<evidence type="ECO:0000313" key="4">
    <source>
        <dbReference type="EMBL" id="AFL89795.1"/>
    </source>
</evidence>
<keyword evidence="5" id="KW-1185">Reference proteome</keyword>
<dbReference type="RefSeq" id="WP_014787056.1">
    <property type="nucleotide sequence ID" value="NC_018014.1"/>
</dbReference>
<dbReference type="eggNOG" id="COG3166">
    <property type="taxonomic scope" value="Bacteria"/>
</dbReference>
<name>I3ZKM7_TERRK</name>
<evidence type="ECO:0000313" key="5">
    <source>
        <dbReference type="Proteomes" id="UP000006056"/>
    </source>
</evidence>
<keyword evidence="3" id="KW-0472">Membrane</keyword>
<dbReference type="PANTHER" id="PTHR40278">
    <property type="entry name" value="DNA UTILIZATION PROTEIN HOFN"/>
    <property type="match status" value="1"/>
</dbReference>
<feature type="transmembrane region" description="Helical" evidence="3">
    <location>
        <begin position="21"/>
        <end position="40"/>
    </location>
</feature>
<evidence type="ECO:0000256" key="1">
    <source>
        <dbReference type="SAM" id="Coils"/>
    </source>
</evidence>
<dbReference type="KEGG" id="trs:Terro_3581"/>
<keyword evidence="1" id="KW-0175">Coiled coil</keyword>
<dbReference type="InterPro" id="IPR052534">
    <property type="entry name" value="Extracell_DNA_Util/SecSys_Comp"/>
</dbReference>
<dbReference type="STRING" id="926566.Terro_3581"/>
<evidence type="ECO:0000256" key="2">
    <source>
        <dbReference type="SAM" id="MobiDB-lite"/>
    </source>
</evidence>
<dbReference type="AlphaFoldDB" id="I3ZKM7"/>
<sequence>MRVSINLATRPYVELDRLLRQLRIAIGVLAVVAIALGIWLHSMTAQARAQQAQLDRLNAQAQTLQRERAANEARLRQPVNAATLGRNQFLNTLFARKAFSWTAVLMDLEDVMPNGVQVTSIEPIIASTGEVTIRLRVLGERDRTVDLVRNLEHSKRFISPRLAGEAQQTANRTGATTIGANGLPQLVAATGANGLPAISGVEFEIVSGYNPLQPRMREKIAPHTTPERDEPTGTPVRRRPRKVVDNSPPPQPSLARRRAGAR</sequence>
<dbReference type="Proteomes" id="UP000006056">
    <property type="component" value="Chromosome"/>
</dbReference>
<gene>
    <name evidence="4" type="ordered locus">Terro_3581</name>
</gene>
<protein>
    <recommendedName>
        <fullName evidence="6">Type IV pilus assembly protein PilN</fullName>
    </recommendedName>
</protein>
<reference evidence="4 5" key="1">
    <citation type="submission" date="2012-06" db="EMBL/GenBank/DDBJ databases">
        <title>Complete genome of Terriglobus roseus DSM 18391.</title>
        <authorList>
            <consortium name="US DOE Joint Genome Institute (JGI-PGF)"/>
            <person name="Lucas S."/>
            <person name="Copeland A."/>
            <person name="Lapidus A."/>
            <person name="Glavina del Rio T."/>
            <person name="Dalin E."/>
            <person name="Tice H."/>
            <person name="Bruce D."/>
            <person name="Goodwin L."/>
            <person name="Pitluck S."/>
            <person name="Peters L."/>
            <person name="Mikhailova N."/>
            <person name="Munk A.C.C."/>
            <person name="Kyrpides N."/>
            <person name="Mavromatis K."/>
            <person name="Ivanova N."/>
            <person name="Brettin T."/>
            <person name="Detter J.C."/>
            <person name="Han C."/>
            <person name="Larimer F."/>
            <person name="Land M."/>
            <person name="Hauser L."/>
            <person name="Markowitz V."/>
            <person name="Cheng J.-F."/>
            <person name="Hugenholtz P."/>
            <person name="Woyke T."/>
            <person name="Wu D."/>
            <person name="Brambilla E."/>
            <person name="Klenk H.-P."/>
            <person name="Eisen J.A."/>
        </authorList>
    </citation>
    <scope>NUCLEOTIDE SEQUENCE [LARGE SCALE GENOMIC DNA]</scope>
    <source>
        <strain evidence="5">DSM 18391 / NRRL B-41598 / KBS 63</strain>
    </source>
</reference>
<accession>I3ZKM7</accession>
<feature type="coiled-coil region" evidence="1">
    <location>
        <begin position="40"/>
        <end position="74"/>
    </location>
</feature>
<dbReference type="EMBL" id="CP003379">
    <property type="protein sequence ID" value="AFL89795.1"/>
    <property type="molecule type" value="Genomic_DNA"/>
</dbReference>
<feature type="compositionally biased region" description="Basic and acidic residues" evidence="2">
    <location>
        <begin position="217"/>
        <end position="231"/>
    </location>
</feature>
<dbReference type="PANTHER" id="PTHR40278:SF1">
    <property type="entry name" value="DNA UTILIZATION PROTEIN HOFN"/>
    <property type="match status" value="1"/>
</dbReference>
<dbReference type="HOGENOM" id="CLU_1239641_0_0_0"/>
<keyword evidence="3" id="KW-0812">Transmembrane</keyword>
<feature type="region of interest" description="Disordered" evidence="2">
    <location>
        <begin position="217"/>
        <end position="262"/>
    </location>
</feature>
<proteinExistence type="predicted"/>
<organism evidence="4 5">
    <name type="scientific">Terriglobus roseus (strain DSM 18391 / NRRL B-41598 / KBS 63)</name>
    <dbReference type="NCBI Taxonomy" id="926566"/>
    <lineage>
        <taxon>Bacteria</taxon>
        <taxon>Pseudomonadati</taxon>
        <taxon>Acidobacteriota</taxon>
        <taxon>Terriglobia</taxon>
        <taxon>Terriglobales</taxon>
        <taxon>Acidobacteriaceae</taxon>
        <taxon>Terriglobus</taxon>
    </lineage>
</organism>
<evidence type="ECO:0008006" key="6">
    <source>
        <dbReference type="Google" id="ProtNLM"/>
    </source>
</evidence>
<evidence type="ECO:0000256" key="3">
    <source>
        <dbReference type="SAM" id="Phobius"/>
    </source>
</evidence>
<keyword evidence="3" id="KW-1133">Transmembrane helix</keyword>